<gene>
    <name evidence="2" type="ORF">MsAg5_15910</name>
</gene>
<evidence type="ECO:0000313" key="3">
    <source>
        <dbReference type="Proteomes" id="UP001271789"/>
    </source>
</evidence>
<feature type="transmembrane region" description="Helical" evidence="1">
    <location>
        <begin position="48"/>
        <end position="66"/>
    </location>
</feature>
<keyword evidence="1" id="KW-1133">Transmembrane helix</keyword>
<protein>
    <submittedName>
        <fullName evidence="2">Uncharacterized protein</fullName>
    </submittedName>
</protein>
<feature type="transmembrane region" description="Helical" evidence="1">
    <location>
        <begin position="9"/>
        <end position="42"/>
    </location>
</feature>
<dbReference type="Proteomes" id="UP001271789">
    <property type="component" value="Unassembled WGS sequence"/>
</dbReference>
<accession>A0AAE4MKV3</accession>
<evidence type="ECO:0000313" key="2">
    <source>
        <dbReference type="EMBL" id="MDV0447680.1"/>
    </source>
</evidence>
<organism evidence="2 3">
    <name type="scientific">Methanolapillus africanus</name>
    <dbReference type="NCBI Taxonomy" id="3028297"/>
    <lineage>
        <taxon>Archaea</taxon>
        <taxon>Methanobacteriati</taxon>
        <taxon>Methanobacteriota</taxon>
        <taxon>Stenosarchaea group</taxon>
        <taxon>Methanomicrobia</taxon>
        <taxon>Methanosarcinales</taxon>
        <taxon>Methanosarcinaceae</taxon>
        <taxon>Methanolapillus</taxon>
    </lineage>
</organism>
<comment type="caution">
    <text evidence="2">The sequence shown here is derived from an EMBL/GenBank/DDBJ whole genome shotgun (WGS) entry which is preliminary data.</text>
</comment>
<keyword evidence="3" id="KW-1185">Reference proteome</keyword>
<name>A0AAE4MKV3_9EURY</name>
<evidence type="ECO:0000256" key="1">
    <source>
        <dbReference type="SAM" id="Phobius"/>
    </source>
</evidence>
<proteinExistence type="predicted"/>
<keyword evidence="1" id="KW-0472">Membrane</keyword>
<dbReference type="EMBL" id="JAWDKD010000021">
    <property type="protein sequence ID" value="MDV0447680.1"/>
    <property type="molecule type" value="Genomic_DNA"/>
</dbReference>
<reference evidence="2" key="1">
    <citation type="submission" date="2023-06" db="EMBL/GenBank/DDBJ databases">
        <title>Genome sequence of Methanosarcinaceae archaeon Ag5.</title>
        <authorList>
            <person name="Protasov E."/>
            <person name="Platt K."/>
            <person name="Poehlein A."/>
            <person name="Daniel R."/>
            <person name="Brune A."/>
        </authorList>
    </citation>
    <scope>NUCLEOTIDE SEQUENCE</scope>
    <source>
        <strain evidence="2">Ag5</strain>
    </source>
</reference>
<dbReference type="AlphaFoldDB" id="A0AAE4MKV3"/>
<keyword evidence="1" id="KW-0812">Transmembrane</keyword>
<sequence>MEKRSLLKAFLFAVAIMTAYLSFVFMICYFAAAILAAVLIAFLNPSDLQPTITASVLIAFSIIAGLDMHRTFNGKWSPATFLMSVVVFAGRLSKSIFNGNKTFDYKISRPPEIKNAVWGFRSEKFQKDQNNTL</sequence>